<dbReference type="SUPFAM" id="SSF46579">
    <property type="entry name" value="Prefoldin"/>
    <property type="match status" value="1"/>
</dbReference>
<dbReference type="PANTHER" id="PTHR21100:SF9">
    <property type="entry name" value="PREFOLDIN SUBUNIT 4"/>
    <property type="match status" value="1"/>
</dbReference>
<proteinExistence type="inferred from homology"/>
<reference evidence="5" key="1">
    <citation type="submission" date="2010-02" db="EMBL/GenBank/DDBJ databases">
        <title>Sequencing and annotation of the Blastocystis hominis genome.</title>
        <authorList>
            <person name="Wincker P."/>
        </authorList>
    </citation>
    <scope>NUCLEOTIDE SEQUENCE</scope>
    <source>
        <strain evidence="5">Singapore isolate B</strain>
    </source>
</reference>
<feature type="coiled-coil region" evidence="3">
    <location>
        <begin position="22"/>
        <end position="52"/>
    </location>
</feature>
<dbReference type="GeneID" id="24917536"/>
<evidence type="ECO:0000256" key="1">
    <source>
        <dbReference type="ARBA" id="ARBA00008045"/>
    </source>
</evidence>
<dbReference type="OMA" id="CGSIFVQ"/>
<dbReference type="InParanoid" id="D8LVG6"/>
<gene>
    <name evidence="5" type="ORF">GSBLH_T00000219001</name>
</gene>
<keyword evidence="6" id="KW-1185">Reference proteome</keyword>
<dbReference type="EMBL" id="FN668638">
    <property type="protein sequence ID" value="CBK19805.2"/>
    <property type="molecule type" value="Genomic_DNA"/>
</dbReference>
<organism evidence="5">
    <name type="scientific">Blastocystis hominis</name>
    <dbReference type="NCBI Taxonomy" id="12968"/>
    <lineage>
        <taxon>Eukaryota</taxon>
        <taxon>Sar</taxon>
        <taxon>Stramenopiles</taxon>
        <taxon>Bigyra</taxon>
        <taxon>Opalozoa</taxon>
        <taxon>Opalinata</taxon>
        <taxon>Blastocystidae</taxon>
        <taxon>Blastocystis</taxon>
    </lineage>
</organism>
<keyword evidence="3" id="KW-0175">Coiled coil</keyword>
<evidence type="ECO:0000256" key="4">
    <source>
        <dbReference type="SAM" id="MobiDB-lite"/>
    </source>
</evidence>
<accession>D8LVG6</accession>
<evidence type="ECO:0000313" key="6">
    <source>
        <dbReference type="Proteomes" id="UP000008312"/>
    </source>
</evidence>
<comment type="similarity">
    <text evidence="1">Belongs to the prefoldin subunit beta family.</text>
</comment>
<dbReference type="GO" id="GO:0051082">
    <property type="term" value="F:unfolded protein binding"/>
    <property type="evidence" value="ECO:0007669"/>
    <property type="project" value="InterPro"/>
</dbReference>
<name>D8LVG6_BLAHO</name>
<dbReference type="InterPro" id="IPR002777">
    <property type="entry name" value="PFD_beta-like"/>
</dbReference>
<dbReference type="Pfam" id="PF01920">
    <property type="entry name" value="Prefoldin_2"/>
    <property type="match status" value="1"/>
</dbReference>
<keyword evidence="2" id="KW-0143">Chaperone</keyword>
<feature type="region of interest" description="Disordered" evidence="4">
    <location>
        <begin position="83"/>
        <end position="106"/>
    </location>
</feature>
<evidence type="ECO:0000256" key="3">
    <source>
        <dbReference type="SAM" id="Coils"/>
    </source>
</evidence>
<evidence type="ECO:0000313" key="5">
    <source>
        <dbReference type="EMBL" id="CBK19805.2"/>
    </source>
</evidence>
<protein>
    <recommendedName>
        <fullName evidence="7">Prefoldin subunit 4</fullName>
    </recommendedName>
</protein>
<dbReference type="InterPro" id="IPR016661">
    <property type="entry name" value="PFDN4"/>
</dbReference>
<dbReference type="GO" id="GO:0016272">
    <property type="term" value="C:prefoldin complex"/>
    <property type="evidence" value="ECO:0007669"/>
    <property type="project" value="InterPro"/>
</dbReference>
<dbReference type="PANTHER" id="PTHR21100">
    <property type="entry name" value="PREFOLDIN SUBUNIT 4"/>
    <property type="match status" value="1"/>
</dbReference>
<dbReference type="Proteomes" id="UP000008312">
    <property type="component" value="Unassembled WGS sequence"/>
</dbReference>
<dbReference type="Gene3D" id="1.10.287.370">
    <property type="match status" value="1"/>
</dbReference>
<dbReference type="OrthoDB" id="10250441at2759"/>
<evidence type="ECO:0000256" key="2">
    <source>
        <dbReference type="ARBA" id="ARBA00023186"/>
    </source>
</evidence>
<dbReference type="GO" id="GO:0005737">
    <property type="term" value="C:cytoplasm"/>
    <property type="evidence" value="ECO:0007669"/>
    <property type="project" value="TreeGrafter"/>
</dbReference>
<dbReference type="InterPro" id="IPR009053">
    <property type="entry name" value="Prefoldin"/>
</dbReference>
<dbReference type="GO" id="GO:0006457">
    <property type="term" value="P:protein folding"/>
    <property type="evidence" value="ECO:0007669"/>
    <property type="project" value="InterPro"/>
</dbReference>
<dbReference type="RefSeq" id="XP_012893853.1">
    <property type="nucleotide sequence ID" value="XM_013038399.1"/>
</dbReference>
<sequence>MSQINLDSLIMTVEEKDLFTRYNYLNEELKDINNSIEQIKKHSQLLSDALEESMLAEDEEGNLMLSCGSIFVQMGFDSVEERLSKMSEDAQKEQDKLEEERNEKQTELEEIKKKLYARFGDLVVLG</sequence>
<dbReference type="AlphaFoldDB" id="D8LVG6"/>
<evidence type="ECO:0008006" key="7">
    <source>
        <dbReference type="Google" id="ProtNLM"/>
    </source>
</evidence>